<dbReference type="GO" id="GO:0005886">
    <property type="term" value="C:plasma membrane"/>
    <property type="evidence" value="ECO:0007669"/>
    <property type="project" value="TreeGrafter"/>
</dbReference>
<dbReference type="PANTHER" id="PTHR10110:SF127">
    <property type="entry name" value="SODIUM_HYDROGEN EXCHANGER 5-RELATED"/>
    <property type="match status" value="1"/>
</dbReference>
<dbReference type="GO" id="GO:0015386">
    <property type="term" value="F:potassium:proton antiporter activity"/>
    <property type="evidence" value="ECO:0007669"/>
    <property type="project" value="TreeGrafter"/>
</dbReference>
<keyword evidence="4" id="KW-0406">Ion transport</keyword>
<evidence type="ECO:0000256" key="3">
    <source>
        <dbReference type="ARBA" id="ARBA00022958"/>
    </source>
</evidence>
<feature type="region of interest" description="Disordered" evidence="5">
    <location>
        <begin position="237"/>
        <end position="261"/>
    </location>
</feature>
<keyword evidence="3" id="KW-0630">Potassium</keyword>
<name>A0AAD8RRU5_LOLMU</name>
<dbReference type="EMBL" id="JAUUTY010000005">
    <property type="protein sequence ID" value="KAK1630024.1"/>
    <property type="molecule type" value="Genomic_DNA"/>
</dbReference>
<accession>A0AAD8RRU5</accession>
<dbReference type="GO" id="GO:0051453">
    <property type="term" value="P:regulation of intracellular pH"/>
    <property type="evidence" value="ECO:0007669"/>
    <property type="project" value="TreeGrafter"/>
</dbReference>
<evidence type="ECO:0000256" key="6">
    <source>
        <dbReference type="SAM" id="Phobius"/>
    </source>
</evidence>
<keyword evidence="2" id="KW-0633">Potassium transport</keyword>
<dbReference type="PANTHER" id="PTHR10110">
    <property type="entry name" value="SODIUM/HYDROGEN EXCHANGER"/>
    <property type="match status" value="1"/>
</dbReference>
<evidence type="ECO:0000256" key="1">
    <source>
        <dbReference type="ARBA" id="ARBA00022448"/>
    </source>
</evidence>
<keyword evidence="6" id="KW-0472">Membrane</keyword>
<evidence type="ECO:0000256" key="2">
    <source>
        <dbReference type="ARBA" id="ARBA00022538"/>
    </source>
</evidence>
<feature type="transmembrane region" description="Helical" evidence="6">
    <location>
        <begin position="105"/>
        <end position="134"/>
    </location>
</feature>
<keyword evidence="6" id="KW-1133">Transmembrane helix</keyword>
<comment type="caution">
    <text evidence="7">The sequence shown here is derived from an EMBL/GenBank/DDBJ whole genome shotgun (WGS) entry which is preliminary data.</text>
</comment>
<feature type="transmembrane region" description="Helical" evidence="6">
    <location>
        <begin position="67"/>
        <end position="85"/>
    </location>
</feature>
<feature type="compositionally biased region" description="Acidic residues" evidence="5">
    <location>
        <begin position="238"/>
        <end position="248"/>
    </location>
</feature>
<proteinExistence type="predicted"/>
<keyword evidence="8" id="KW-1185">Reference proteome</keyword>
<gene>
    <name evidence="7" type="ORF">QYE76_004339</name>
</gene>
<dbReference type="Proteomes" id="UP001231189">
    <property type="component" value="Unassembled WGS sequence"/>
</dbReference>
<evidence type="ECO:0000313" key="8">
    <source>
        <dbReference type="Proteomes" id="UP001231189"/>
    </source>
</evidence>
<keyword evidence="6" id="KW-0812">Transmembrane</keyword>
<feature type="transmembrane region" description="Helical" evidence="6">
    <location>
        <begin position="146"/>
        <end position="165"/>
    </location>
</feature>
<protein>
    <submittedName>
        <fullName evidence="7">Uncharacterized protein</fullName>
    </submittedName>
</protein>
<keyword evidence="1" id="KW-0813">Transport</keyword>
<feature type="transmembrane region" description="Helical" evidence="6">
    <location>
        <begin position="33"/>
        <end position="55"/>
    </location>
</feature>
<dbReference type="GO" id="GO:0015385">
    <property type="term" value="F:sodium:proton antiporter activity"/>
    <property type="evidence" value="ECO:0007669"/>
    <property type="project" value="InterPro"/>
</dbReference>
<reference evidence="7" key="1">
    <citation type="submission" date="2023-07" db="EMBL/GenBank/DDBJ databases">
        <title>A chromosome-level genome assembly of Lolium multiflorum.</title>
        <authorList>
            <person name="Chen Y."/>
            <person name="Copetti D."/>
            <person name="Kolliker R."/>
            <person name="Studer B."/>
        </authorList>
    </citation>
    <scope>NUCLEOTIDE SEQUENCE</scope>
    <source>
        <strain evidence="7">02402/16</strain>
        <tissue evidence="7">Leaf</tissue>
    </source>
</reference>
<evidence type="ECO:0000256" key="5">
    <source>
        <dbReference type="SAM" id="MobiDB-lite"/>
    </source>
</evidence>
<sequence>MALELSMALAAPPGGGLLLAPPPPAPPGKEQQVAGVGILLQISMLVLSFVLGHVLRRHRFYYLPEASASLLIGLVVGGLANISNTETNTRTMSSVRSNAAGGENIFMMILQFLEIFVGSMSSGLRGAMAFALALQSVHELPEGHGKAILTTTTAIVVLTVLLIGGSTGTMLEALDVIGDENTSIENYEDNNGYIPPTYEEGMSSGGGLRMKLKEFHKSTTSFTALDKNYLTPFFTSQTDDDADADDFGDQPQNQRRGFYDQ</sequence>
<organism evidence="7 8">
    <name type="scientific">Lolium multiflorum</name>
    <name type="common">Italian ryegrass</name>
    <name type="synonym">Lolium perenne subsp. multiflorum</name>
    <dbReference type="NCBI Taxonomy" id="4521"/>
    <lineage>
        <taxon>Eukaryota</taxon>
        <taxon>Viridiplantae</taxon>
        <taxon>Streptophyta</taxon>
        <taxon>Embryophyta</taxon>
        <taxon>Tracheophyta</taxon>
        <taxon>Spermatophyta</taxon>
        <taxon>Magnoliopsida</taxon>
        <taxon>Liliopsida</taxon>
        <taxon>Poales</taxon>
        <taxon>Poaceae</taxon>
        <taxon>BOP clade</taxon>
        <taxon>Pooideae</taxon>
        <taxon>Poodae</taxon>
        <taxon>Poeae</taxon>
        <taxon>Poeae Chloroplast Group 2 (Poeae type)</taxon>
        <taxon>Loliodinae</taxon>
        <taxon>Loliinae</taxon>
        <taxon>Lolium</taxon>
    </lineage>
</organism>
<evidence type="ECO:0000313" key="7">
    <source>
        <dbReference type="EMBL" id="KAK1630024.1"/>
    </source>
</evidence>
<dbReference type="GO" id="GO:0005768">
    <property type="term" value="C:endosome"/>
    <property type="evidence" value="ECO:0007669"/>
    <property type="project" value="TreeGrafter"/>
</dbReference>
<dbReference type="GO" id="GO:0098719">
    <property type="term" value="P:sodium ion import across plasma membrane"/>
    <property type="evidence" value="ECO:0007669"/>
    <property type="project" value="TreeGrafter"/>
</dbReference>
<evidence type="ECO:0000256" key="4">
    <source>
        <dbReference type="ARBA" id="ARBA00023065"/>
    </source>
</evidence>
<dbReference type="InterPro" id="IPR018422">
    <property type="entry name" value="Cation/H_exchanger_CPA1"/>
</dbReference>
<dbReference type="AlphaFoldDB" id="A0AAD8RRU5"/>